<accession>A0A6H1ZV77</accession>
<organism evidence="1">
    <name type="scientific">viral metagenome</name>
    <dbReference type="NCBI Taxonomy" id="1070528"/>
    <lineage>
        <taxon>unclassified sequences</taxon>
        <taxon>metagenomes</taxon>
        <taxon>organismal metagenomes</taxon>
    </lineage>
</organism>
<dbReference type="EMBL" id="MT142534">
    <property type="protein sequence ID" value="QJA84779.1"/>
    <property type="molecule type" value="Genomic_DNA"/>
</dbReference>
<dbReference type="EMBL" id="MT144292">
    <property type="protein sequence ID" value="QJA51836.1"/>
    <property type="molecule type" value="Genomic_DNA"/>
</dbReference>
<sequence length="61" mass="6651">MSSVTITCKACGKAVTVQYPSVMGHSATEEAIAMERAVRQHECSDEADARAYDRLAGEMWT</sequence>
<protein>
    <submittedName>
        <fullName evidence="1">Uncharacterized protein</fullName>
    </submittedName>
</protein>
<dbReference type="AlphaFoldDB" id="A0A6H1ZV77"/>
<reference evidence="1" key="1">
    <citation type="submission" date="2020-03" db="EMBL/GenBank/DDBJ databases">
        <title>The deep terrestrial virosphere.</title>
        <authorList>
            <person name="Holmfeldt K."/>
            <person name="Nilsson E."/>
            <person name="Simone D."/>
            <person name="Lopez-Fernandez M."/>
            <person name="Wu X."/>
            <person name="de Brujin I."/>
            <person name="Lundin D."/>
            <person name="Andersson A."/>
            <person name="Bertilsson S."/>
            <person name="Dopson M."/>
        </authorList>
    </citation>
    <scope>NUCLEOTIDE SEQUENCE</scope>
    <source>
        <strain evidence="2">MM415A00170</strain>
        <strain evidence="1">TM448A02319</strain>
        <strain evidence="3">TM448B00346</strain>
    </source>
</reference>
<dbReference type="EMBL" id="MT144613">
    <property type="protein sequence ID" value="QJH95137.1"/>
    <property type="molecule type" value="Genomic_DNA"/>
</dbReference>
<evidence type="ECO:0000313" key="1">
    <source>
        <dbReference type="EMBL" id="QJA51836.1"/>
    </source>
</evidence>
<evidence type="ECO:0000313" key="2">
    <source>
        <dbReference type="EMBL" id="QJA84779.1"/>
    </source>
</evidence>
<evidence type="ECO:0000313" key="3">
    <source>
        <dbReference type="EMBL" id="QJH95137.1"/>
    </source>
</evidence>
<proteinExistence type="predicted"/>
<name>A0A6H1ZV77_9ZZZZ</name>
<gene>
    <name evidence="2" type="ORF">MM415A00170_0043</name>
    <name evidence="1" type="ORF">TM448A02319_0005</name>
    <name evidence="3" type="ORF">TM448B00346_0035</name>
</gene>